<accession>A0ABV2XFE5</accession>
<name>A0ABV2XFE5_9NOCA</name>
<keyword evidence="2" id="KW-1133">Transmembrane helix</keyword>
<evidence type="ECO:0000256" key="2">
    <source>
        <dbReference type="SAM" id="Phobius"/>
    </source>
</evidence>
<dbReference type="Proteomes" id="UP001550535">
    <property type="component" value="Unassembled WGS sequence"/>
</dbReference>
<evidence type="ECO:0000313" key="3">
    <source>
        <dbReference type="EMBL" id="MEU2124591.1"/>
    </source>
</evidence>
<reference evidence="3 4" key="1">
    <citation type="submission" date="2024-06" db="EMBL/GenBank/DDBJ databases">
        <title>The Natural Products Discovery Center: Release of the First 8490 Sequenced Strains for Exploring Actinobacteria Biosynthetic Diversity.</title>
        <authorList>
            <person name="Kalkreuter E."/>
            <person name="Kautsar S.A."/>
            <person name="Yang D."/>
            <person name="Bader C.D."/>
            <person name="Teijaro C.N."/>
            <person name="Fluegel L."/>
            <person name="Davis C.M."/>
            <person name="Simpson J.R."/>
            <person name="Lauterbach L."/>
            <person name="Steele A.D."/>
            <person name="Gui C."/>
            <person name="Meng S."/>
            <person name="Li G."/>
            <person name="Viehrig K."/>
            <person name="Ye F."/>
            <person name="Su P."/>
            <person name="Kiefer A.F."/>
            <person name="Nichols A."/>
            <person name="Cepeda A.J."/>
            <person name="Yan W."/>
            <person name="Fan B."/>
            <person name="Jiang Y."/>
            <person name="Adhikari A."/>
            <person name="Zheng C.-J."/>
            <person name="Schuster L."/>
            <person name="Cowan T.M."/>
            <person name="Smanski M.J."/>
            <person name="Chevrette M.G."/>
            <person name="De Carvalho L.P.S."/>
            <person name="Shen B."/>
        </authorList>
    </citation>
    <scope>NUCLEOTIDE SEQUENCE [LARGE SCALE GENOMIC DNA]</scope>
    <source>
        <strain evidence="3 4">NPDC019434</strain>
    </source>
</reference>
<feature type="region of interest" description="Disordered" evidence="1">
    <location>
        <begin position="1"/>
        <end position="28"/>
    </location>
</feature>
<keyword evidence="2" id="KW-0472">Membrane</keyword>
<protein>
    <submittedName>
        <fullName evidence="3">Uncharacterized protein</fullName>
    </submittedName>
</protein>
<gene>
    <name evidence="3" type="ORF">ABZ507_22530</name>
</gene>
<keyword evidence="4" id="KW-1185">Reference proteome</keyword>
<sequence length="60" mass="6020">LAAPPTAGSDRAASSAPGSDPSAMPAAENRRTGVRTLLIVGGVLLVAALLLGARQANRRR</sequence>
<proteinExistence type="predicted"/>
<comment type="caution">
    <text evidence="3">The sequence shown here is derived from an EMBL/GenBank/DDBJ whole genome shotgun (WGS) entry which is preliminary data.</text>
</comment>
<keyword evidence="2" id="KW-0812">Transmembrane</keyword>
<evidence type="ECO:0000313" key="4">
    <source>
        <dbReference type="Proteomes" id="UP001550535"/>
    </source>
</evidence>
<organism evidence="3 4">
    <name type="scientific">Nocardia niwae</name>
    <dbReference type="NCBI Taxonomy" id="626084"/>
    <lineage>
        <taxon>Bacteria</taxon>
        <taxon>Bacillati</taxon>
        <taxon>Actinomycetota</taxon>
        <taxon>Actinomycetes</taxon>
        <taxon>Mycobacteriales</taxon>
        <taxon>Nocardiaceae</taxon>
        <taxon>Nocardia</taxon>
    </lineage>
</organism>
<feature type="compositionally biased region" description="Low complexity" evidence="1">
    <location>
        <begin position="7"/>
        <end position="27"/>
    </location>
</feature>
<feature type="transmembrane region" description="Helical" evidence="2">
    <location>
        <begin position="34"/>
        <end position="53"/>
    </location>
</feature>
<feature type="non-terminal residue" evidence="3">
    <location>
        <position position="1"/>
    </location>
</feature>
<dbReference type="EMBL" id="JBEYBR010000062">
    <property type="protein sequence ID" value="MEU2124591.1"/>
    <property type="molecule type" value="Genomic_DNA"/>
</dbReference>
<evidence type="ECO:0000256" key="1">
    <source>
        <dbReference type="SAM" id="MobiDB-lite"/>
    </source>
</evidence>